<comment type="caution">
    <text evidence="2">The sequence shown here is derived from an EMBL/GenBank/DDBJ whole genome shotgun (WGS) entry which is preliminary data.</text>
</comment>
<keyword evidence="1" id="KW-0175">Coiled coil</keyword>
<feature type="coiled-coil region" evidence="1">
    <location>
        <begin position="181"/>
        <end position="208"/>
    </location>
</feature>
<reference evidence="2 3" key="1">
    <citation type="submission" date="2018-08" db="EMBL/GenBank/DDBJ databases">
        <title>Complete genomic analysis of a Citrobacter pasteurii isolated from cockles (Cerastoderma edule) containing a new chromosomic qnrB allele.</title>
        <authorList>
            <person name="Rodrigues A."/>
            <person name="Baptista T."/>
            <person name="Quesada A."/>
            <person name="Campos M.J."/>
        </authorList>
    </citation>
    <scope>NUCLEOTIDE SEQUENCE [LARGE SCALE GENOMIC DNA]</scope>
    <source>
        <strain evidence="2 3">BA18</strain>
    </source>
</reference>
<sequence>METILDVLKAMEKATAREIAARMKIEPAAVIGMLREHEERNEVVQANGYWKVATGEVKSQPKAISSFSKAPVSVSVSDVIALLAEHGPQTSLELATLAGIESKRVAPMLTHHMTKGRIIREKVGSKFVYSVPATASVKNKSSAPREPETSTPLVPEKSVTEIVEEIPAFVSRPDDLLIPTVRGISSEIRRTKAKLANLEKLREAVRSIRKHGALMQELAQ</sequence>
<dbReference type="AlphaFoldDB" id="A0A6N6JX61"/>
<gene>
    <name evidence="2" type="ORF">DXF85_23890</name>
</gene>
<protein>
    <submittedName>
        <fullName evidence="2">DUF1627 domain-containing protein</fullName>
    </submittedName>
</protein>
<evidence type="ECO:0000313" key="3">
    <source>
        <dbReference type="Proteomes" id="UP000468420"/>
    </source>
</evidence>
<name>A0A6N6JX61_9ENTR</name>
<evidence type="ECO:0000313" key="2">
    <source>
        <dbReference type="EMBL" id="KAA1272880.1"/>
    </source>
</evidence>
<dbReference type="Proteomes" id="UP000468420">
    <property type="component" value="Unassembled WGS sequence"/>
</dbReference>
<organism evidence="2 3">
    <name type="scientific">Citrobacter pasteurii</name>
    <dbReference type="NCBI Taxonomy" id="1563222"/>
    <lineage>
        <taxon>Bacteria</taxon>
        <taxon>Pseudomonadati</taxon>
        <taxon>Pseudomonadota</taxon>
        <taxon>Gammaproteobacteria</taxon>
        <taxon>Enterobacterales</taxon>
        <taxon>Enterobacteriaceae</taxon>
        <taxon>Citrobacter</taxon>
    </lineage>
</organism>
<evidence type="ECO:0000256" key="1">
    <source>
        <dbReference type="SAM" id="Coils"/>
    </source>
</evidence>
<dbReference type="EMBL" id="QRDC01000034">
    <property type="protein sequence ID" value="KAA1272880.1"/>
    <property type="molecule type" value="Genomic_DNA"/>
</dbReference>
<dbReference type="RefSeq" id="WP_149692497.1">
    <property type="nucleotide sequence ID" value="NZ_JBEUGM010000009.1"/>
</dbReference>
<accession>A0A6N6JX61</accession>
<proteinExistence type="predicted"/>